<evidence type="ECO:0000256" key="1">
    <source>
        <dbReference type="SAM" id="MobiDB-lite"/>
    </source>
</evidence>
<reference evidence="3 4" key="1">
    <citation type="submission" date="2016-10" db="EMBL/GenBank/DDBJ databases">
        <authorList>
            <person name="de Groot N.N."/>
        </authorList>
    </citation>
    <scope>NUCLEOTIDE SEQUENCE [LARGE SCALE GENOMIC DNA]</scope>
    <source>
        <strain evidence="3 4">DSM 10495</strain>
    </source>
</reference>
<dbReference type="PANTHER" id="PTHR33824">
    <property type="entry name" value="POLYKETIDE CYCLASE/DEHYDRASE AND LIPID TRANSPORT SUPERFAMILY PROTEIN"/>
    <property type="match status" value="1"/>
</dbReference>
<evidence type="ECO:0000313" key="3">
    <source>
        <dbReference type="EMBL" id="SEB47798.1"/>
    </source>
</evidence>
<dbReference type="EMBL" id="FNSN01000003">
    <property type="protein sequence ID" value="SEB47798.1"/>
    <property type="molecule type" value="Genomic_DNA"/>
</dbReference>
<dbReference type="InterPro" id="IPR023393">
    <property type="entry name" value="START-like_dom_sf"/>
</dbReference>
<dbReference type="Proteomes" id="UP000182652">
    <property type="component" value="Unassembled WGS sequence"/>
</dbReference>
<gene>
    <name evidence="3" type="ORF">SAMN04489745_0290</name>
</gene>
<evidence type="ECO:0000313" key="4">
    <source>
        <dbReference type="Proteomes" id="UP000182652"/>
    </source>
</evidence>
<evidence type="ECO:0000259" key="2">
    <source>
        <dbReference type="Pfam" id="PF03364"/>
    </source>
</evidence>
<accession>A0A1H4JPX2</accession>
<feature type="region of interest" description="Disordered" evidence="1">
    <location>
        <begin position="162"/>
        <end position="190"/>
    </location>
</feature>
<dbReference type="InterPro" id="IPR047137">
    <property type="entry name" value="ORF3"/>
</dbReference>
<proteinExistence type="predicted"/>
<organism evidence="3 4">
    <name type="scientific">Arthrobacter woluwensis</name>
    <dbReference type="NCBI Taxonomy" id="156980"/>
    <lineage>
        <taxon>Bacteria</taxon>
        <taxon>Bacillati</taxon>
        <taxon>Actinomycetota</taxon>
        <taxon>Actinomycetes</taxon>
        <taxon>Micrococcales</taxon>
        <taxon>Micrococcaceae</taxon>
        <taxon>Arthrobacter</taxon>
    </lineage>
</organism>
<feature type="domain" description="Coenzyme Q-binding protein COQ10 START" evidence="2">
    <location>
        <begin position="10"/>
        <end position="100"/>
    </location>
</feature>
<sequence>MARIHQDITVDVPREDAYELWSRVELLPCFLRHLTSAVPLGDELVCFTTEIGRRRQFVARVRQHRPGHVIRWSCAEEPSHQGEITFVQVSHRRTRVDFTILWDPARMSETSGSLFRLDQLSVLEDLQEFKRLAEASRREEARHHRFLPRKSKDFHDLVSRILRGPNPASSRRTTPETGETPVDGAQPTPT</sequence>
<dbReference type="STRING" id="156980.SAMN04489745_0290"/>
<dbReference type="PANTHER" id="PTHR33824:SF7">
    <property type="entry name" value="POLYKETIDE CYCLASE_DEHYDRASE AND LIPID TRANSPORT SUPERFAMILY PROTEIN"/>
    <property type="match status" value="1"/>
</dbReference>
<name>A0A1H4JPX2_9MICC</name>
<dbReference type="AlphaFoldDB" id="A0A1H4JPX2"/>
<protein>
    <submittedName>
        <fullName evidence="3">Polyketide cyclase / dehydrase and lipid transport</fullName>
    </submittedName>
</protein>
<keyword evidence="4" id="KW-1185">Reference proteome</keyword>
<feature type="compositionally biased region" description="Polar residues" evidence="1">
    <location>
        <begin position="167"/>
        <end position="177"/>
    </location>
</feature>
<dbReference type="RefSeq" id="WP_066216507.1">
    <property type="nucleotide sequence ID" value="NZ_FNSN01000003.1"/>
</dbReference>
<dbReference type="Pfam" id="PF03364">
    <property type="entry name" value="Polyketide_cyc"/>
    <property type="match status" value="1"/>
</dbReference>
<dbReference type="SUPFAM" id="SSF55961">
    <property type="entry name" value="Bet v1-like"/>
    <property type="match status" value="1"/>
</dbReference>
<dbReference type="Gene3D" id="3.30.530.20">
    <property type="match status" value="1"/>
</dbReference>
<dbReference type="InterPro" id="IPR005031">
    <property type="entry name" value="COQ10_START"/>
</dbReference>